<accession>A0A0A2LVF3</accession>
<comment type="caution">
    <text evidence="1">The sequence shown here is derived from an EMBL/GenBank/DDBJ whole genome shotgun (WGS) entry which is preliminary data.</text>
</comment>
<sequence>MIGVNYVNAQDKIIFGNNEVCENIIKLEYAFKGTFLMKYRDLIEANKINFINAKIECSTVKTNEKGIEKVDLGASIIEIYYKDNYHKKVYDKLLDLCKQNDWEKYMEELFYFKPGKIVILNKSQSMIKIISSNFCSNPKKLNELINYIKNNNSFDNLFYVECGGYNLTELTGS</sequence>
<protein>
    <submittedName>
        <fullName evidence="1">Uncharacterized protein</fullName>
    </submittedName>
</protein>
<dbReference type="Proteomes" id="UP000030129">
    <property type="component" value="Unassembled WGS sequence"/>
</dbReference>
<evidence type="ECO:0000313" key="2">
    <source>
        <dbReference type="Proteomes" id="UP000030129"/>
    </source>
</evidence>
<gene>
    <name evidence="1" type="ORF">Q763_03985</name>
</gene>
<proteinExistence type="predicted"/>
<evidence type="ECO:0000313" key="1">
    <source>
        <dbReference type="EMBL" id="KGO83178.1"/>
    </source>
</evidence>
<dbReference type="EMBL" id="JRLV01000004">
    <property type="protein sequence ID" value="KGO83178.1"/>
    <property type="molecule type" value="Genomic_DNA"/>
</dbReference>
<dbReference type="AlphaFoldDB" id="A0A0A2LVF3"/>
<keyword evidence="2" id="KW-1185">Reference proteome</keyword>
<name>A0A0A2LVF3_9FLAO</name>
<dbReference type="STRING" id="1406840.Q763_03985"/>
<reference evidence="1 2" key="1">
    <citation type="submission" date="2013-09" db="EMBL/GenBank/DDBJ databases">
        <authorList>
            <person name="Zeng Z."/>
            <person name="Chen C."/>
        </authorList>
    </citation>
    <scope>NUCLEOTIDE SEQUENCE [LARGE SCALE GENOMIC DNA]</scope>
    <source>
        <strain evidence="1 2">F44-8</strain>
    </source>
</reference>
<organism evidence="1 2">
    <name type="scientific">Flavobacterium beibuense F44-8</name>
    <dbReference type="NCBI Taxonomy" id="1406840"/>
    <lineage>
        <taxon>Bacteria</taxon>
        <taxon>Pseudomonadati</taxon>
        <taxon>Bacteroidota</taxon>
        <taxon>Flavobacteriia</taxon>
        <taxon>Flavobacteriales</taxon>
        <taxon>Flavobacteriaceae</taxon>
        <taxon>Flavobacterium</taxon>
    </lineage>
</organism>